<evidence type="ECO:0000313" key="8">
    <source>
        <dbReference type="Proteomes" id="UP000027195"/>
    </source>
</evidence>
<dbReference type="PANTHER" id="PTHR12303:SF6">
    <property type="entry name" value="CARNOSINE N-METHYLTRANSFERASE"/>
    <property type="match status" value="1"/>
</dbReference>
<dbReference type="STRING" id="930990.A0A067LTU2"/>
<dbReference type="PANTHER" id="PTHR12303">
    <property type="entry name" value="CARNOSINE N-METHYLTRANSFERASE"/>
    <property type="match status" value="1"/>
</dbReference>
<dbReference type="InterPro" id="IPR029063">
    <property type="entry name" value="SAM-dependent_MTases_sf"/>
</dbReference>
<dbReference type="InParanoid" id="A0A067LTU2"/>
<dbReference type="SUPFAM" id="SSF53335">
    <property type="entry name" value="S-adenosyl-L-methionine-dependent methyltransferases"/>
    <property type="match status" value="1"/>
</dbReference>
<dbReference type="Proteomes" id="UP000027195">
    <property type="component" value="Unassembled WGS sequence"/>
</dbReference>
<dbReference type="Gene3D" id="3.40.50.150">
    <property type="entry name" value="Vaccinia Virus protein VP39"/>
    <property type="match status" value="1"/>
</dbReference>
<feature type="compositionally biased region" description="Basic residues" evidence="6">
    <location>
        <begin position="159"/>
        <end position="169"/>
    </location>
</feature>
<reference evidence="8" key="1">
    <citation type="journal article" date="2014" name="Proc. Natl. Acad. Sci. U.S.A.">
        <title>Extensive sampling of basidiomycete genomes demonstrates inadequacy of the white-rot/brown-rot paradigm for wood decay fungi.</title>
        <authorList>
            <person name="Riley R."/>
            <person name="Salamov A.A."/>
            <person name="Brown D.W."/>
            <person name="Nagy L.G."/>
            <person name="Floudas D."/>
            <person name="Held B.W."/>
            <person name="Levasseur A."/>
            <person name="Lombard V."/>
            <person name="Morin E."/>
            <person name="Otillar R."/>
            <person name="Lindquist E.A."/>
            <person name="Sun H."/>
            <person name="LaButti K.M."/>
            <person name="Schmutz J."/>
            <person name="Jabbour D."/>
            <person name="Luo H."/>
            <person name="Baker S.E."/>
            <person name="Pisabarro A.G."/>
            <person name="Walton J.D."/>
            <person name="Blanchette R.A."/>
            <person name="Henrissat B."/>
            <person name="Martin F."/>
            <person name="Cullen D."/>
            <person name="Hibbett D.S."/>
            <person name="Grigoriev I.V."/>
        </authorList>
    </citation>
    <scope>NUCLEOTIDE SEQUENCE [LARGE SCALE GENOMIC DNA]</scope>
    <source>
        <strain evidence="8">FD-172 SS1</strain>
    </source>
</reference>
<name>A0A067LTU2_BOTB1</name>
<organism evidence="7 8">
    <name type="scientific">Botryobasidium botryosum (strain FD-172 SS1)</name>
    <dbReference type="NCBI Taxonomy" id="930990"/>
    <lineage>
        <taxon>Eukaryota</taxon>
        <taxon>Fungi</taxon>
        <taxon>Dikarya</taxon>
        <taxon>Basidiomycota</taxon>
        <taxon>Agaricomycotina</taxon>
        <taxon>Agaricomycetes</taxon>
        <taxon>Cantharellales</taxon>
        <taxon>Botryobasidiaceae</taxon>
        <taxon>Botryobasidium</taxon>
    </lineage>
</organism>
<dbReference type="EC" id="2.1.1.22" evidence="2"/>
<evidence type="ECO:0000256" key="6">
    <source>
        <dbReference type="SAM" id="MobiDB-lite"/>
    </source>
</evidence>
<dbReference type="EMBL" id="KL198133">
    <property type="protein sequence ID" value="KDQ06519.1"/>
    <property type="molecule type" value="Genomic_DNA"/>
</dbReference>
<keyword evidence="4" id="KW-0808">Transferase</keyword>
<keyword evidence="8" id="KW-1185">Reference proteome</keyword>
<dbReference type="GO" id="GO:0030735">
    <property type="term" value="F:carnosine N-methyltransferase activity"/>
    <property type="evidence" value="ECO:0007669"/>
    <property type="project" value="UniProtKB-EC"/>
</dbReference>
<comment type="similarity">
    <text evidence="1">Belongs to the carnosine N-methyltransferase family.</text>
</comment>
<dbReference type="GO" id="GO:0032259">
    <property type="term" value="P:methylation"/>
    <property type="evidence" value="ECO:0007669"/>
    <property type="project" value="UniProtKB-KW"/>
</dbReference>
<protein>
    <recommendedName>
        <fullName evidence="2">carnosine N-methyltransferase</fullName>
        <ecNumber evidence="2">2.1.1.22</ecNumber>
    </recommendedName>
</protein>
<dbReference type="OrthoDB" id="978at2759"/>
<keyword evidence="3" id="KW-0489">Methyltransferase</keyword>
<evidence type="ECO:0000313" key="7">
    <source>
        <dbReference type="EMBL" id="KDQ06519.1"/>
    </source>
</evidence>
<feature type="compositionally biased region" description="Acidic residues" evidence="6">
    <location>
        <begin position="109"/>
        <end position="126"/>
    </location>
</feature>
<accession>A0A067LTU2</accession>
<gene>
    <name evidence="7" type="ORF">BOTBODRAFT_39554</name>
</gene>
<sequence>MAHHGHTHSHGDDHDHEMEMENEEELEAAHFSNVVATFRGYRAYSLSANGRRLKDFYGLSAEDQALLTELGYRRKIDVVDEKIEQNADFLRRVVGSPEIFSNTELGEGDREDEDEGNEGGDGDDGENGGGGEVPAADMSQHSSAQGPHQHGHPSEHQPAHGHAHGHSHTHSHDHPYDRIRRRRAPYQPSEFDIDKLRSTLKQLVRDWSAEGKAERDACYQPILEALVDHFREIPEDQRGNIRVLVPGAGLARLAYDVVLRGFACQGNEFSHYMLLSSFYILNRTERINQHTIYPYIHSFSNLPSTDALLKGIQIPDILPSTLPPGSNFSLVAGDFEEIYGSEEGVEGREPQAGLWNAVLTCFFIDTAKNVVNYLRIIHRVLAPGGIWINLGPLLWHYENSSEGDPSIELSLDEVKELARKIGFEIREERRIDTTYTGNVEGMLAYVYRTAFWTAIKI</sequence>
<keyword evidence="5" id="KW-0949">S-adenosyl-L-methionine</keyword>
<evidence type="ECO:0000256" key="5">
    <source>
        <dbReference type="ARBA" id="ARBA00022691"/>
    </source>
</evidence>
<dbReference type="InterPro" id="IPR012901">
    <property type="entry name" value="CARME"/>
</dbReference>
<dbReference type="Pfam" id="PF07942">
    <property type="entry name" value="CARME"/>
    <property type="match status" value="1"/>
</dbReference>
<evidence type="ECO:0000256" key="4">
    <source>
        <dbReference type="ARBA" id="ARBA00022679"/>
    </source>
</evidence>
<evidence type="ECO:0000256" key="2">
    <source>
        <dbReference type="ARBA" id="ARBA00012003"/>
    </source>
</evidence>
<evidence type="ECO:0000256" key="1">
    <source>
        <dbReference type="ARBA" id="ARBA00010086"/>
    </source>
</evidence>
<dbReference type="FunCoup" id="A0A067LTU2">
    <property type="interactions" value="206"/>
</dbReference>
<feature type="compositionally biased region" description="Basic and acidic residues" evidence="6">
    <location>
        <begin position="9"/>
        <end position="19"/>
    </location>
</feature>
<dbReference type="SMART" id="SM01296">
    <property type="entry name" value="N2227"/>
    <property type="match status" value="1"/>
</dbReference>
<dbReference type="AlphaFoldDB" id="A0A067LTU2"/>
<proteinExistence type="inferred from homology"/>
<dbReference type="HOGENOM" id="CLU_030612_1_1_1"/>
<feature type="region of interest" description="Disordered" evidence="6">
    <location>
        <begin position="1"/>
        <end position="21"/>
    </location>
</feature>
<evidence type="ECO:0000256" key="3">
    <source>
        <dbReference type="ARBA" id="ARBA00022603"/>
    </source>
</evidence>
<feature type="region of interest" description="Disordered" evidence="6">
    <location>
        <begin position="100"/>
        <end position="176"/>
    </location>
</feature>